<accession>A0A0D0D650</accession>
<dbReference type="STRING" id="930991.A0A0D0D650"/>
<sequence>IEPVDSYPIPTHPVTELITGPRNATFDIKNATAYSGNVRLNLTSQAVIGVGAFKTTQSARLTLSPLAPSGIGSQHNHNVVLKRPYINTTNFASPEPPYAHYSITKELEKVFHKMNVLYWAKALLKLMYNFIDSSIADAGASPPFDIPHLHFVEASLMLACSERQNAPKGPR</sequence>
<feature type="non-terminal residue" evidence="1">
    <location>
        <position position="1"/>
    </location>
</feature>
<reference evidence="2" key="2">
    <citation type="submission" date="2015-01" db="EMBL/GenBank/DDBJ databases">
        <title>Evolutionary Origins and Diversification of the Mycorrhizal Mutualists.</title>
        <authorList>
            <consortium name="DOE Joint Genome Institute"/>
            <consortium name="Mycorrhizal Genomics Consortium"/>
            <person name="Kohler A."/>
            <person name="Kuo A."/>
            <person name="Nagy L.G."/>
            <person name="Floudas D."/>
            <person name="Copeland A."/>
            <person name="Barry K.W."/>
            <person name="Cichocki N."/>
            <person name="Veneault-Fourrey C."/>
            <person name="LaButti K."/>
            <person name="Lindquist E.A."/>
            <person name="Lipzen A."/>
            <person name="Lundell T."/>
            <person name="Morin E."/>
            <person name="Murat C."/>
            <person name="Riley R."/>
            <person name="Ohm R."/>
            <person name="Sun H."/>
            <person name="Tunlid A."/>
            <person name="Henrissat B."/>
            <person name="Grigoriev I.V."/>
            <person name="Hibbett D.S."/>
            <person name="Martin F."/>
        </authorList>
    </citation>
    <scope>NUCLEOTIDE SEQUENCE [LARGE SCALE GENOMIC DNA]</scope>
    <source>
        <strain evidence="2">Ve08.2h10</strain>
    </source>
</reference>
<gene>
    <name evidence="1" type="ORF">PAXRUDRAFT_162139</name>
</gene>
<evidence type="ECO:0000313" key="2">
    <source>
        <dbReference type="Proteomes" id="UP000054538"/>
    </source>
</evidence>
<reference evidence="1 2" key="1">
    <citation type="submission" date="2014-04" db="EMBL/GenBank/DDBJ databases">
        <authorList>
            <consortium name="DOE Joint Genome Institute"/>
            <person name="Kuo A."/>
            <person name="Kohler A."/>
            <person name="Jargeat P."/>
            <person name="Nagy L.G."/>
            <person name="Floudas D."/>
            <person name="Copeland A."/>
            <person name="Barry K.W."/>
            <person name="Cichocki N."/>
            <person name="Veneault-Fourrey C."/>
            <person name="LaButti K."/>
            <person name="Lindquist E.A."/>
            <person name="Lipzen A."/>
            <person name="Lundell T."/>
            <person name="Morin E."/>
            <person name="Murat C."/>
            <person name="Sun H."/>
            <person name="Tunlid A."/>
            <person name="Henrissat B."/>
            <person name="Grigoriev I.V."/>
            <person name="Hibbett D.S."/>
            <person name="Martin F."/>
            <person name="Nordberg H.P."/>
            <person name="Cantor M.N."/>
            <person name="Hua S.X."/>
        </authorList>
    </citation>
    <scope>NUCLEOTIDE SEQUENCE [LARGE SCALE GENOMIC DNA]</scope>
    <source>
        <strain evidence="1 2">Ve08.2h10</strain>
    </source>
</reference>
<dbReference type="InParanoid" id="A0A0D0D650"/>
<name>A0A0D0D650_9AGAM</name>
<dbReference type="OrthoDB" id="301415at2759"/>
<dbReference type="AlphaFoldDB" id="A0A0D0D650"/>
<protein>
    <submittedName>
        <fullName evidence="1">Unplaced genomic scaffold scaffold_1550, whole genome shotgun sequence</fullName>
    </submittedName>
</protein>
<dbReference type="EMBL" id="KN826372">
    <property type="protein sequence ID" value="KIK79126.1"/>
    <property type="molecule type" value="Genomic_DNA"/>
</dbReference>
<keyword evidence="2" id="KW-1185">Reference proteome</keyword>
<dbReference type="Proteomes" id="UP000054538">
    <property type="component" value="Unassembled WGS sequence"/>
</dbReference>
<dbReference type="HOGENOM" id="CLU_073913_2_0_1"/>
<evidence type="ECO:0000313" key="1">
    <source>
        <dbReference type="EMBL" id="KIK79126.1"/>
    </source>
</evidence>
<organism evidence="1 2">
    <name type="scientific">Paxillus rubicundulus Ve08.2h10</name>
    <dbReference type="NCBI Taxonomy" id="930991"/>
    <lineage>
        <taxon>Eukaryota</taxon>
        <taxon>Fungi</taxon>
        <taxon>Dikarya</taxon>
        <taxon>Basidiomycota</taxon>
        <taxon>Agaricomycotina</taxon>
        <taxon>Agaricomycetes</taxon>
        <taxon>Agaricomycetidae</taxon>
        <taxon>Boletales</taxon>
        <taxon>Paxilineae</taxon>
        <taxon>Paxillaceae</taxon>
        <taxon>Paxillus</taxon>
    </lineage>
</organism>
<proteinExistence type="predicted"/>